<reference evidence="6" key="2">
    <citation type="journal article" date="2019" name="MicrobiologyOpen">
        <title>High-quality draft genome sequence of Gaiella occulta isolated from a 150 meter deep mineral water borehole and comparison with the genome sequences of other deep-branching lineages of the phylum Actinobacteria.</title>
        <authorList>
            <person name="Severino R."/>
            <person name="Froufe H.J.C."/>
            <person name="Barroso C."/>
            <person name="Albuquerque L."/>
            <person name="Lobo-da-Cunha A."/>
            <person name="da Costa M.S."/>
            <person name="Egas C."/>
        </authorList>
    </citation>
    <scope>NUCLEOTIDE SEQUENCE [LARGE SCALE GENOMIC DNA]</scope>
    <source>
        <strain evidence="6">F2-233</strain>
    </source>
</reference>
<dbReference type="InterPro" id="IPR051400">
    <property type="entry name" value="HAD-like_hydrolase"/>
</dbReference>
<dbReference type="PRINTS" id="PR00413">
    <property type="entry name" value="HADHALOGNASE"/>
</dbReference>
<dbReference type="Proteomes" id="UP000254134">
    <property type="component" value="Unassembled WGS sequence"/>
</dbReference>
<reference evidence="5 6" key="1">
    <citation type="submission" date="2018-07" db="EMBL/GenBank/DDBJ databases">
        <title>High-quality-draft genome sequence of Gaiella occulta.</title>
        <authorList>
            <person name="Severino R."/>
            <person name="Froufe H.J.C."/>
            <person name="Rainey F.A."/>
            <person name="Barroso C."/>
            <person name="Albuquerque L."/>
            <person name="Lobo-Da-Cunha A."/>
            <person name="Da Costa M.S."/>
            <person name="Egas C."/>
        </authorList>
    </citation>
    <scope>NUCLEOTIDE SEQUENCE [LARGE SCALE GENOMIC DNA]</scope>
    <source>
        <strain evidence="5 6">F2-233</strain>
    </source>
</reference>
<gene>
    <name evidence="5" type="ORF">Gocc_1570</name>
</gene>
<evidence type="ECO:0000313" key="6">
    <source>
        <dbReference type="Proteomes" id="UP000254134"/>
    </source>
</evidence>
<dbReference type="EMBL" id="QQZY01000003">
    <property type="protein sequence ID" value="RDI74681.1"/>
    <property type="molecule type" value="Genomic_DNA"/>
</dbReference>
<comment type="caution">
    <text evidence="5">The sequence shown here is derived from an EMBL/GenBank/DDBJ whole genome shotgun (WGS) entry which is preliminary data.</text>
</comment>
<name>A0A7M2YX29_9ACTN</name>
<evidence type="ECO:0000256" key="1">
    <source>
        <dbReference type="ARBA" id="ARBA00001946"/>
    </source>
</evidence>
<dbReference type="InterPro" id="IPR044924">
    <property type="entry name" value="HAD-SF_hydro_IA_REG-2-like_cap"/>
</dbReference>
<proteinExistence type="predicted"/>
<dbReference type="AlphaFoldDB" id="A0A7M2YX29"/>
<dbReference type="NCBIfam" id="TIGR01509">
    <property type="entry name" value="HAD-SF-IA-v3"/>
    <property type="match status" value="1"/>
</dbReference>
<dbReference type="GO" id="GO:0046872">
    <property type="term" value="F:metal ion binding"/>
    <property type="evidence" value="ECO:0007669"/>
    <property type="project" value="UniProtKB-KW"/>
</dbReference>
<dbReference type="Pfam" id="PF00702">
    <property type="entry name" value="Hydrolase"/>
    <property type="match status" value="1"/>
</dbReference>
<dbReference type="Gene3D" id="1.10.150.720">
    <property type="entry name" value="Haloacid dehalogenase-like hydrolase"/>
    <property type="match status" value="1"/>
</dbReference>
<evidence type="ECO:0000256" key="3">
    <source>
        <dbReference type="ARBA" id="ARBA00022801"/>
    </source>
</evidence>
<evidence type="ECO:0000256" key="2">
    <source>
        <dbReference type="ARBA" id="ARBA00022723"/>
    </source>
</evidence>
<dbReference type="PANTHER" id="PTHR46470">
    <property type="entry name" value="N-ACYLNEURAMINATE-9-PHOSPHATASE"/>
    <property type="match status" value="1"/>
</dbReference>
<keyword evidence="6" id="KW-1185">Reference proteome</keyword>
<dbReference type="Gene3D" id="3.40.50.1000">
    <property type="entry name" value="HAD superfamily/HAD-like"/>
    <property type="match status" value="1"/>
</dbReference>
<dbReference type="GO" id="GO:0016791">
    <property type="term" value="F:phosphatase activity"/>
    <property type="evidence" value="ECO:0007669"/>
    <property type="project" value="TreeGrafter"/>
</dbReference>
<keyword evidence="4" id="KW-0460">Magnesium</keyword>
<comment type="cofactor">
    <cofactor evidence="1">
        <name>Mg(2+)</name>
        <dbReference type="ChEBI" id="CHEBI:18420"/>
    </cofactor>
</comment>
<evidence type="ECO:0000313" key="5">
    <source>
        <dbReference type="EMBL" id="RDI74681.1"/>
    </source>
</evidence>
<accession>A0A7M2YX29</accession>
<dbReference type="InterPro" id="IPR006439">
    <property type="entry name" value="HAD-SF_hydro_IA"/>
</dbReference>
<dbReference type="PANTHER" id="PTHR46470:SF2">
    <property type="entry name" value="GLYCERALDEHYDE 3-PHOSPHATE PHOSPHATASE"/>
    <property type="match status" value="1"/>
</dbReference>
<dbReference type="InterPro" id="IPR036412">
    <property type="entry name" value="HAD-like_sf"/>
</dbReference>
<keyword evidence="3 5" id="KW-0378">Hydrolase</keyword>
<evidence type="ECO:0000256" key="4">
    <source>
        <dbReference type="ARBA" id="ARBA00022842"/>
    </source>
</evidence>
<dbReference type="GO" id="GO:0044281">
    <property type="term" value="P:small molecule metabolic process"/>
    <property type="evidence" value="ECO:0007669"/>
    <property type="project" value="UniProtKB-ARBA"/>
</dbReference>
<dbReference type="InterPro" id="IPR023214">
    <property type="entry name" value="HAD_sf"/>
</dbReference>
<dbReference type="RefSeq" id="WP_181813468.1">
    <property type="nucleotide sequence ID" value="NZ_QQZY01000003.1"/>
</dbReference>
<dbReference type="SFLD" id="SFLDG01129">
    <property type="entry name" value="C1.5:_HAD__Beta-PGM__Phosphata"/>
    <property type="match status" value="1"/>
</dbReference>
<dbReference type="NCBIfam" id="TIGR01549">
    <property type="entry name" value="HAD-SF-IA-v1"/>
    <property type="match status" value="1"/>
</dbReference>
<organism evidence="5 6">
    <name type="scientific">Gaiella occulta</name>
    <dbReference type="NCBI Taxonomy" id="1002870"/>
    <lineage>
        <taxon>Bacteria</taxon>
        <taxon>Bacillati</taxon>
        <taxon>Actinomycetota</taxon>
        <taxon>Thermoleophilia</taxon>
        <taxon>Gaiellales</taxon>
        <taxon>Gaiellaceae</taxon>
        <taxon>Gaiella</taxon>
    </lineage>
</organism>
<dbReference type="SUPFAM" id="SSF56784">
    <property type="entry name" value="HAD-like"/>
    <property type="match status" value="1"/>
</dbReference>
<protein>
    <submittedName>
        <fullName evidence="5">HAD hydrolase, family IA, variant 1</fullName>
    </submittedName>
</protein>
<keyword evidence="2" id="KW-0479">Metal-binding</keyword>
<sequence>MLRAVLFDVDFTLSRPGPELGPEAYRAVGLEHGLDLDPAAYEAARLAALADLQRHPELEHDAEIWIAFTEDIVRGMGGAASAARACAVDMVRRWEVHANFSLYDDALPTLALLRARGLALGLVSNGQRDLEEFAAHHALDVDIAIGSKAHGRTKPHASIFETALAALGVTPAEAAMVGDSYEDDIEGARALGMRAILLDRDGLHPHEPDRIRDLRALPAALGLDPA</sequence>
<dbReference type="SFLD" id="SFLDS00003">
    <property type="entry name" value="Haloacid_Dehalogenase"/>
    <property type="match status" value="1"/>
</dbReference>